<dbReference type="AlphaFoldDB" id="A0A976MDT5"/>
<feature type="region of interest" description="Disordered" evidence="2">
    <location>
        <begin position="1"/>
        <end position="30"/>
    </location>
</feature>
<dbReference type="Proteomes" id="UP000244811">
    <property type="component" value="Chromosome 4"/>
</dbReference>
<evidence type="ECO:0000256" key="2">
    <source>
        <dbReference type="SAM" id="MobiDB-lite"/>
    </source>
</evidence>
<name>A0A976MDT5_THEOR</name>
<dbReference type="InterPro" id="IPR051498">
    <property type="entry name" value="Phosducin-like_chap/apop_reg"/>
</dbReference>
<dbReference type="PANTHER" id="PTHR45809">
    <property type="entry name" value="VIRAL IAP-ASSOCIATED FACTOR HOMOLOG"/>
    <property type="match status" value="1"/>
</dbReference>
<accession>A0A976MDT5</accession>
<dbReference type="GO" id="GO:0005737">
    <property type="term" value="C:cytoplasm"/>
    <property type="evidence" value="ECO:0007669"/>
    <property type="project" value="TreeGrafter"/>
</dbReference>
<dbReference type="EMBL" id="CP056072">
    <property type="protein sequence ID" value="UKK02568.1"/>
    <property type="molecule type" value="Genomic_DNA"/>
</dbReference>
<evidence type="ECO:0000256" key="1">
    <source>
        <dbReference type="ARBA" id="ARBA00009686"/>
    </source>
</evidence>
<protein>
    <recommendedName>
        <fullName evidence="5">Phosducin thioredoxin-like domain-containing protein</fullName>
    </recommendedName>
</protein>
<dbReference type="SUPFAM" id="SSF52833">
    <property type="entry name" value="Thioredoxin-like"/>
    <property type="match status" value="1"/>
</dbReference>
<evidence type="ECO:0000313" key="3">
    <source>
        <dbReference type="EMBL" id="UKK02568.1"/>
    </source>
</evidence>
<sequence>MSTTHPTKITTEWDDIQRKHGNLPKLEKEKTNEELDSAFVEKTEEELLRESRLKQWKKKLANSRSLSYGTPVNITADNFVEQVTTASKLSRADEDSEDEGGSKFTDLSEKTGYYIPVLLLDDSKESSLLRQAWIILARRYPQVKFTVGSATNVLKVESNRASPPSSILLYFSGSCLLQKNVSSLFKFSSFEISEGPLEERLANALENLLNGVQGHLPLRRPRKDSSSGSDSESDSESDSDYMKSSGKDLKNDFLNKLTKPSLGRSENTKAYTSWILDRALN</sequence>
<feature type="compositionally biased region" description="Polar residues" evidence="2">
    <location>
        <begin position="1"/>
        <end position="10"/>
    </location>
</feature>
<evidence type="ECO:0008006" key="5">
    <source>
        <dbReference type="Google" id="ProtNLM"/>
    </source>
</evidence>
<reference evidence="3" key="1">
    <citation type="submission" date="2022-07" db="EMBL/GenBank/DDBJ databases">
        <title>Evaluation of T. orientalis genome assembly methods using nanopore sequencing and analysis of variation between genomes.</title>
        <authorList>
            <person name="Yam J."/>
            <person name="Micallef M.L."/>
            <person name="Liu M."/>
            <person name="Djordjevic S.P."/>
            <person name="Bogema D.R."/>
            <person name="Jenkins C."/>
        </authorList>
    </citation>
    <scope>NUCLEOTIDE SEQUENCE</scope>
    <source>
        <strain evidence="3">Goon Nure</strain>
    </source>
</reference>
<proteinExistence type="inferred from homology"/>
<evidence type="ECO:0000313" key="4">
    <source>
        <dbReference type="Proteomes" id="UP000244811"/>
    </source>
</evidence>
<dbReference type="GO" id="GO:0006457">
    <property type="term" value="P:protein folding"/>
    <property type="evidence" value="ECO:0007669"/>
    <property type="project" value="TreeGrafter"/>
</dbReference>
<dbReference type="Gene3D" id="3.40.30.10">
    <property type="entry name" value="Glutaredoxin"/>
    <property type="match status" value="1"/>
</dbReference>
<dbReference type="InterPro" id="IPR036249">
    <property type="entry name" value="Thioredoxin-like_sf"/>
</dbReference>
<gene>
    <name evidence="3" type="ORF">MACK_002661</name>
</gene>
<dbReference type="PANTHER" id="PTHR45809:SF3">
    <property type="entry name" value="VIRAL IAP-ASSOCIATED FACTOR HOMOLOG"/>
    <property type="match status" value="1"/>
</dbReference>
<comment type="similarity">
    <text evidence="1">Belongs to the phosducin family.</text>
</comment>
<organism evidence="3 4">
    <name type="scientific">Theileria orientalis</name>
    <dbReference type="NCBI Taxonomy" id="68886"/>
    <lineage>
        <taxon>Eukaryota</taxon>
        <taxon>Sar</taxon>
        <taxon>Alveolata</taxon>
        <taxon>Apicomplexa</taxon>
        <taxon>Aconoidasida</taxon>
        <taxon>Piroplasmida</taxon>
        <taxon>Theileriidae</taxon>
        <taxon>Theileria</taxon>
    </lineage>
</organism>
<feature type="region of interest" description="Disordered" evidence="2">
    <location>
        <begin position="215"/>
        <end position="267"/>
    </location>
</feature>